<dbReference type="OrthoDB" id="27934at2759"/>
<evidence type="ECO:0000256" key="3">
    <source>
        <dbReference type="SAM" id="Phobius"/>
    </source>
</evidence>
<name>A0A167X7V6_9AGAM</name>
<organism evidence="5 6">
    <name type="scientific">Athelia psychrophila</name>
    <dbReference type="NCBI Taxonomy" id="1759441"/>
    <lineage>
        <taxon>Eukaryota</taxon>
        <taxon>Fungi</taxon>
        <taxon>Dikarya</taxon>
        <taxon>Basidiomycota</taxon>
        <taxon>Agaricomycotina</taxon>
        <taxon>Agaricomycetes</taxon>
        <taxon>Agaricomycetidae</taxon>
        <taxon>Atheliales</taxon>
        <taxon>Atheliaceae</taxon>
        <taxon>Athelia</taxon>
    </lineage>
</organism>
<feature type="region of interest" description="Disordered" evidence="2">
    <location>
        <begin position="921"/>
        <end position="957"/>
    </location>
</feature>
<feature type="compositionally biased region" description="Low complexity" evidence="2">
    <location>
        <begin position="926"/>
        <end position="940"/>
    </location>
</feature>
<keyword evidence="3" id="KW-1133">Transmembrane helix</keyword>
<feature type="region of interest" description="Disordered" evidence="2">
    <location>
        <begin position="788"/>
        <end position="885"/>
    </location>
</feature>
<accession>A0A167X7V6</accession>
<proteinExistence type="inferred from homology"/>
<feature type="signal peptide" evidence="4">
    <location>
        <begin position="1"/>
        <end position="28"/>
    </location>
</feature>
<feature type="compositionally biased region" description="Basic and acidic residues" evidence="2">
    <location>
        <begin position="851"/>
        <end position="866"/>
    </location>
</feature>
<dbReference type="PANTHER" id="PTHR11102">
    <property type="entry name" value="SEL-1-LIKE PROTEIN"/>
    <property type="match status" value="1"/>
</dbReference>
<dbReference type="Pfam" id="PF08238">
    <property type="entry name" value="Sel1"/>
    <property type="match status" value="8"/>
</dbReference>
<dbReference type="STRING" id="436010.A0A167X7V6"/>
<dbReference type="Proteomes" id="UP000076532">
    <property type="component" value="Unassembled WGS sequence"/>
</dbReference>
<feature type="chain" id="PRO_5007894279" evidence="4">
    <location>
        <begin position="29"/>
        <end position="957"/>
    </location>
</feature>
<feature type="region of interest" description="Disordered" evidence="2">
    <location>
        <begin position="37"/>
        <end position="74"/>
    </location>
</feature>
<comment type="similarity">
    <text evidence="1">Belongs to the sel-1 family.</text>
</comment>
<evidence type="ECO:0000313" key="5">
    <source>
        <dbReference type="EMBL" id="KZP06918.1"/>
    </source>
</evidence>
<dbReference type="Gene3D" id="1.25.40.10">
    <property type="entry name" value="Tetratricopeptide repeat domain"/>
    <property type="match status" value="3"/>
</dbReference>
<gene>
    <name evidence="5" type="ORF">FIBSPDRAFT_922944</name>
</gene>
<evidence type="ECO:0000256" key="1">
    <source>
        <dbReference type="ARBA" id="ARBA00038101"/>
    </source>
</evidence>
<feature type="transmembrane region" description="Helical" evidence="3">
    <location>
        <begin position="890"/>
        <end position="909"/>
    </location>
</feature>
<evidence type="ECO:0000256" key="2">
    <source>
        <dbReference type="SAM" id="MobiDB-lite"/>
    </source>
</evidence>
<evidence type="ECO:0000313" key="6">
    <source>
        <dbReference type="Proteomes" id="UP000076532"/>
    </source>
</evidence>
<dbReference type="InterPro" id="IPR006597">
    <property type="entry name" value="Sel1-like"/>
</dbReference>
<feature type="region of interest" description="Disordered" evidence="2">
    <location>
        <begin position="86"/>
        <end position="105"/>
    </location>
</feature>
<evidence type="ECO:0000256" key="4">
    <source>
        <dbReference type="SAM" id="SignalP"/>
    </source>
</evidence>
<dbReference type="EMBL" id="KV417768">
    <property type="protein sequence ID" value="KZP06918.1"/>
    <property type="molecule type" value="Genomic_DNA"/>
</dbReference>
<protein>
    <submittedName>
        <fullName evidence="5">HCP-like protein</fullName>
    </submittedName>
</protein>
<sequence length="957" mass="105247">MRSHKLRARKATWLAFGLIALAATPGLAVETATPQDALSLDNDPAHPAASGIPGDSKNTNPSPPLSEEDQESEAVRAYTQALATLTSLSRSREPEEPAPSSSILNLSSFQGQGPVGSAVRIAIKLHNRVWKDPLLFGKAGQRDRRIGEKRGKAVKVKDLLEHSAELGNDEALYKLAHISLFPPTPHFPSDPALAYHTFNTHAQLTGNASSQAFLAFFHATGYRQIVPIDQAKAQLYYTFAAQGGDKGAQMALGYRYWSGIGALEDCGRAVQWYEQASHQAMDRFLRGPPMGATLPQTATRLSDLEGGVYGPGASVASTGTNIARPAIKAGEARAIGETWEDVLEYYSFNADRGETDFAFRLGKIFYQGSIYPSTGGIASGSEGVGRVPRDFAQARHYFLKIARTVWPRDPANPLSHALHAPKEEGVKSVGYAAASAGYLGRMHLRGEGVKRDAAVARMWFERGADTGDRECHNGLGVIWRDGLVGGVVNEKKALAHFNVAATQELAEAQVNLGKYHYQRGELRLANAYFETAVRQGSSFEAYYYLALLQNPPTSSTQALTAGSCAMALSLHKLVAERGVWGDDLLADADFAWTWGTDRSREMAMLQWWIAAERGSEVAQNNLAFVLDQDKSILRLTRFSPTVPSNDTARLALTQWTRSAAQRNVDALVKVGDYYYHGLGDPEEDEKTRLEKAAKYYQSAADTQVSALAMWNLGWMYENGVGVPQDYHLAKRHYDLALETNSEAYLPVVLSLIKLHVRSLWHTLKGGKNGLDLWDFEEDLQLEHAERTGPHELEGGHGQEAAHATPAGDAKPPGEETVEDDGPWYMGKAKDEYTRRRGQDSVPPREDEDPVEWARERRHAEQERDSDFGPDDYFEGAMRGGHRDEDRHDEFGETMLLVALCVAVSVLVFVRARLVERMRREAEVRGDANANANGDNGQQPAPAFPPGAEPVENDWVRI</sequence>
<dbReference type="SUPFAM" id="SSF81901">
    <property type="entry name" value="HCP-like"/>
    <property type="match status" value="3"/>
</dbReference>
<keyword evidence="3" id="KW-0812">Transmembrane</keyword>
<dbReference type="SMART" id="SM00671">
    <property type="entry name" value="SEL1"/>
    <property type="match status" value="7"/>
</dbReference>
<keyword evidence="3" id="KW-0472">Membrane</keyword>
<keyword evidence="6" id="KW-1185">Reference proteome</keyword>
<reference evidence="5 6" key="1">
    <citation type="journal article" date="2016" name="Mol. Biol. Evol.">
        <title>Comparative Genomics of Early-Diverging Mushroom-Forming Fungi Provides Insights into the Origins of Lignocellulose Decay Capabilities.</title>
        <authorList>
            <person name="Nagy L.G."/>
            <person name="Riley R."/>
            <person name="Tritt A."/>
            <person name="Adam C."/>
            <person name="Daum C."/>
            <person name="Floudas D."/>
            <person name="Sun H."/>
            <person name="Yadav J.S."/>
            <person name="Pangilinan J."/>
            <person name="Larsson K.H."/>
            <person name="Matsuura K."/>
            <person name="Barry K."/>
            <person name="Labutti K."/>
            <person name="Kuo R."/>
            <person name="Ohm R.A."/>
            <person name="Bhattacharya S.S."/>
            <person name="Shirouzu T."/>
            <person name="Yoshinaga Y."/>
            <person name="Martin F.M."/>
            <person name="Grigoriev I.V."/>
            <person name="Hibbett D.S."/>
        </authorList>
    </citation>
    <scope>NUCLEOTIDE SEQUENCE [LARGE SCALE GENOMIC DNA]</scope>
    <source>
        <strain evidence="5 6">CBS 109695</strain>
    </source>
</reference>
<dbReference type="PANTHER" id="PTHR11102:SF147">
    <property type="entry name" value="SEL1L ADAPTOR SUBUNIT OF ERAD E3 UBIQUITIN LIGASE"/>
    <property type="match status" value="1"/>
</dbReference>
<dbReference type="AlphaFoldDB" id="A0A167X7V6"/>
<dbReference type="GO" id="GO:0036503">
    <property type="term" value="P:ERAD pathway"/>
    <property type="evidence" value="ECO:0007669"/>
    <property type="project" value="TreeGrafter"/>
</dbReference>
<dbReference type="InterPro" id="IPR011990">
    <property type="entry name" value="TPR-like_helical_dom_sf"/>
</dbReference>
<keyword evidence="4" id="KW-0732">Signal</keyword>
<dbReference type="GO" id="GO:0005789">
    <property type="term" value="C:endoplasmic reticulum membrane"/>
    <property type="evidence" value="ECO:0007669"/>
    <property type="project" value="TreeGrafter"/>
</dbReference>
<feature type="compositionally biased region" description="Basic and acidic residues" evidence="2">
    <location>
        <begin position="827"/>
        <end position="844"/>
    </location>
</feature>
<dbReference type="InterPro" id="IPR050767">
    <property type="entry name" value="Sel1_AlgK"/>
</dbReference>